<dbReference type="InterPro" id="IPR012910">
    <property type="entry name" value="Plug_dom"/>
</dbReference>
<feature type="domain" description="TonB-dependent receptor plug" evidence="13">
    <location>
        <begin position="128"/>
        <end position="226"/>
    </location>
</feature>
<keyword evidence="15" id="KW-1185">Reference proteome</keyword>
<evidence type="ECO:0000256" key="7">
    <source>
        <dbReference type="ARBA" id="ARBA00023136"/>
    </source>
</evidence>
<sequence length="771" mass="83556">MLLAAPSLLVVRAARAQDTHGELRHIHGVVESAASGKPVRDAEVVVTWQARTARQRSDGNGRFDMRDLPAQMVTLNVRALGFAPFMQDVDLRQADRLITVHLELAATVLQEVAVRADTVREPLARVTATTTLDAQALAATRGQTLGETIKNLPGVAVIQFGPSIAKPVIRGLNSQRVLVMNSGLRQEDQQWGTEHAPNIDSFEADAVSVVRGAATVLYGADALGGVVRVDTPTLPDTGGLHGTVALNTFSNSRQGALSLGAQGANLPLPAIGAVGYRVRLTSRVAGNGGAPDYFLSNTGFRELNGSVALGVRRDWGRAELSLTRFATELGVLRQAHVGNADDLQRAMTTAPRDSAFSYDIGRPNQRVAHTTMRLRTVRTLANDASLEVVYGLQYNHRREYDNHGPLRFRDEAAFNLKLFSNSLDVRWTHARVKGWRGTVGTSALAQGNQTLGKAFLIPGYDLWQGAVYAQEELGLGRFTLLTGVRGDLISQTTLPFADAGIRSAAGTRSWRNMAGSLGAAYLVRDGLDVSVRVARAWRPPTVNERYAQGVHHGTAQYELGDARLNAEVSQGIEGALRYRGSQLQFDAAAYSNTVSGFIYLQPTQPVLTIRGAFPGYRYTQADSRLRGVELSSSYAPHARVQLLANGTVVRGTNVASGEPLFDMPADRINLSARLMGTRPSLGQWFVGAGALLVREQDGVPNGTIYTLPTAGYGVLQLEAGTRSFMLLGRRTDVSLSVNNALNTRYRDYLSRYRLFVNDAGRDVVFRVTMPF</sequence>
<dbReference type="STRING" id="1379270.GEMMAAP_19355"/>
<evidence type="ECO:0000256" key="5">
    <source>
        <dbReference type="ARBA" id="ARBA00022729"/>
    </source>
</evidence>
<accession>A0A143BPB8</accession>
<comment type="similarity">
    <text evidence="10 11">Belongs to the TonB-dependent receptor family.</text>
</comment>
<dbReference type="Gene3D" id="2.40.170.20">
    <property type="entry name" value="TonB-dependent receptor, beta-barrel domain"/>
    <property type="match status" value="1"/>
</dbReference>
<protein>
    <recommendedName>
        <fullName evidence="16">TonB-dependent receptor</fullName>
    </recommendedName>
</protein>
<evidence type="ECO:0000259" key="13">
    <source>
        <dbReference type="Pfam" id="PF07715"/>
    </source>
</evidence>
<dbReference type="GO" id="GO:0009279">
    <property type="term" value="C:cell outer membrane"/>
    <property type="evidence" value="ECO:0007669"/>
    <property type="project" value="UniProtKB-SubCell"/>
</dbReference>
<keyword evidence="4 10" id="KW-0812">Transmembrane</keyword>
<dbReference type="Pfam" id="PF00593">
    <property type="entry name" value="TonB_dep_Rec_b-barrel"/>
    <property type="match status" value="1"/>
</dbReference>
<evidence type="ECO:0000256" key="3">
    <source>
        <dbReference type="ARBA" id="ARBA00022452"/>
    </source>
</evidence>
<evidence type="ECO:0000256" key="11">
    <source>
        <dbReference type="RuleBase" id="RU003357"/>
    </source>
</evidence>
<evidence type="ECO:0000256" key="1">
    <source>
        <dbReference type="ARBA" id="ARBA00004571"/>
    </source>
</evidence>
<evidence type="ECO:0008006" key="16">
    <source>
        <dbReference type="Google" id="ProtNLM"/>
    </source>
</evidence>
<reference evidence="14 15" key="1">
    <citation type="journal article" date="2014" name="Proc. Natl. Acad. Sci. U.S.A.">
        <title>Functional type 2 photosynthetic reaction centers found in the rare bacterial phylum Gemmatimonadetes.</title>
        <authorList>
            <person name="Zeng Y."/>
            <person name="Feng F."/>
            <person name="Medova H."/>
            <person name="Dean J."/>
            <person name="Koblizek M."/>
        </authorList>
    </citation>
    <scope>NUCLEOTIDE SEQUENCE [LARGE SCALE GENOMIC DNA]</scope>
    <source>
        <strain evidence="14 15">AP64</strain>
    </source>
</reference>
<proteinExistence type="inferred from homology"/>
<evidence type="ECO:0000256" key="2">
    <source>
        <dbReference type="ARBA" id="ARBA00022448"/>
    </source>
</evidence>
<dbReference type="PANTHER" id="PTHR30069:SF29">
    <property type="entry name" value="HEMOGLOBIN AND HEMOGLOBIN-HAPTOGLOBIN-BINDING PROTEIN 1-RELATED"/>
    <property type="match status" value="1"/>
</dbReference>
<keyword evidence="9 10" id="KW-0998">Cell outer membrane</keyword>
<dbReference type="SUPFAM" id="SSF49464">
    <property type="entry name" value="Carboxypeptidase regulatory domain-like"/>
    <property type="match status" value="1"/>
</dbReference>
<gene>
    <name evidence="14" type="ORF">GEMMAAP_19355</name>
</gene>
<evidence type="ECO:0000313" key="15">
    <source>
        <dbReference type="Proteomes" id="UP000076404"/>
    </source>
</evidence>
<keyword evidence="3 10" id="KW-1134">Transmembrane beta strand</keyword>
<dbReference type="GO" id="GO:0015344">
    <property type="term" value="F:siderophore uptake transmembrane transporter activity"/>
    <property type="evidence" value="ECO:0007669"/>
    <property type="project" value="TreeGrafter"/>
</dbReference>
<dbReference type="Gene3D" id="2.170.130.10">
    <property type="entry name" value="TonB-dependent receptor, plug domain"/>
    <property type="match status" value="1"/>
</dbReference>
<keyword evidence="5" id="KW-0732">Signal</keyword>
<evidence type="ECO:0000256" key="4">
    <source>
        <dbReference type="ARBA" id="ARBA00022692"/>
    </source>
</evidence>
<dbReference type="EMBL" id="CP011454">
    <property type="protein sequence ID" value="AMW06360.1"/>
    <property type="molecule type" value="Genomic_DNA"/>
</dbReference>
<reference evidence="14 15" key="2">
    <citation type="journal article" date="2016" name="Environ. Microbiol. Rep.">
        <title>Metagenomic evidence for the presence of phototrophic Gemmatimonadetes bacteria in diverse environments.</title>
        <authorList>
            <person name="Zeng Y."/>
            <person name="Baumbach J."/>
            <person name="Barbosa E.G."/>
            <person name="Azevedo V."/>
            <person name="Zhang C."/>
            <person name="Koblizek M."/>
        </authorList>
    </citation>
    <scope>NUCLEOTIDE SEQUENCE [LARGE SCALE GENOMIC DNA]</scope>
    <source>
        <strain evidence="14 15">AP64</strain>
    </source>
</reference>
<dbReference type="Pfam" id="PF13620">
    <property type="entry name" value="CarboxypepD_reg"/>
    <property type="match status" value="1"/>
</dbReference>
<dbReference type="Gene3D" id="2.60.40.1120">
    <property type="entry name" value="Carboxypeptidase-like, regulatory domain"/>
    <property type="match status" value="1"/>
</dbReference>
<dbReference type="Pfam" id="PF07715">
    <property type="entry name" value="Plug"/>
    <property type="match status" value="1"/>
</dbReference>
<evidence type="ECO:0000256" key="10">
    <source>
        <dbReference type="PROSITE-ProRule" id="PRU01360"/>
    </source>
</evidence>
<dbReference type="InterPro" id="IPR000531">
    <property type="entry name" value="Beta-barrel_TonB"/>
</dbReference>
<dbReference type="AlphaFoldDB" id="A0A143BPB8"/>
<keyword evidence="2 10" id="KW-0813">Transport</keyword>
<keyword evidence="8" id="KW-0675">Receptor</keyword>
<dbReference type="Proteomes" id="UP000076404">
    <property type="component" value="Chromosome"/>
</dbReference>
<evidence type="ECO:0000256" key="6">
    <source>
        <dbReference type="ARBA" id="ARBA00023077"/>
    </source>
</evidence>
<keyword evidence="6 11" id="KW-0798">TonB box</keyword>
<dbReference type="InterPro" id="IPR037066">
    <property type="entry name" value="Plug_dom_sf"/>
</dbReference>
<dbReference type="InterPro" id="IPR039426">
    <property type="entry name" value="TonB-dep_rcpt-like"/>
</dbReference>
<dbReference type="KEGG" id="gph:GEMMAAP_19355"/>
<evidence type="ECO:0000256" key="8">
    <source>
        <dbReference type="ARBA" id="ARBA00023170"/>
    </source>
</evidence>
<dbReference type="InterPro" id="IPR036942">
    <property type="entry name" value="Beta-barrel_TonB_sf"/>
</dbReference>
<keyword evidence="7 10" id="KW-0472">Membrane</keyword>
<dbReference type="eggNOG" id="COG4771">
    <property type="taxonomic scope" value="Bacteria"/>
</dbReference>
<evidence type="ECO:0000256" key="9">
    <source>
        <dbReference type="ARBA" id="ARBA00023237"/>
    </source>
</evidence>
<dbReference type="InterPro" id="IPR008969">
    <property type="entry name" value="CarboxyPept-like_regulatory"/>
</dbReference>
<dbReference type="PANTHER" id="PTHR30069">
    <property type="entry name" value="TONB-DEPENDENT OUTER MEMBRANE RECEPTOR"/>
    <property type="match status" value="1"/>
</dbReference>
<evidence type="ECO:0000259" key="12">
    <source>
        <dbReference type="Pfam" id="PF00593"/>
    </source>
</evidence>
<organism evidence="14 15">
    <name type="scientific">Gemmatimonas phototrophica</name>
    <dbReference type="NCBI Taxonomy" id="1379270"/>
    <lineage>
        <taxon>Bacteria</taxon>
        <taxon>Pseudomonadati</taxon>
        <taxon>Gemmatimonadota</taxon>
        <taxon>Gemmatimonadia</taxon>
        <taxon>Gemmatimonadales</taxon>
        <taxon>Gemmatimonadaceae</taxon>
        <taxon>Gemmatimonas</taxon>
    </lineage>
</organism>
<comment type="subcellular location">
    <subcellularLocation>
        <location evidence="1 10">Cell outer membrane</location>
        <topology evidence="1 10">Multi-pass membrane protein</topology>
    </subcellularLocation>
</comment>
<evidence type="ECO:0000313" key="14">
    <source>
        <dbReference type="EMBL" id="AMW06360.1"/>
    </source>
</evidence>
<dbReference type="SUPFAM" id="SSF56935">
    <property type="entry name" value="Porins"/>
    <property type="match status" value="1"/>
</dbReference>
<feature type="domain" description="TonB-dependent receptor-like beta-barrel" evidence="12">
    <location>
        <begin position="353"/>
        <end position="739"/>
    </location>
</feature>
<dbReference type="GO" id="GO:0044718">
    <property type="term" value="P:siderophore transmembrane transport"/>
    <property type="evidence" value="ECO:0007669"/>
    <property type="project" value="TreeGrafter"/>
</dbReference>
<dbReference type="PROSITE" id="PS52016">
    <property type="entry name" value="TONB_DEPENDENT_REC_3"/>
    <property type="match status" value="1"/>
</dbReference>
<name>A0A143BPB8_9BACT</name>